<keyword evidence="3 8" id="KW-0812">Transmembrane</keyword>
<dbReference type="GO" id="GO:0016020">
    <property type="term" value="C:membrane"/>
    <property type="evidence" value="ECO:0007669"/>
    <property type="project" value="UniProtKB-SubCell"/>
</dbReference>
<dbReference type="SUPFAM" id="SSF52540">
    <property type="entry name" value="P-loop containing nucleoside triphosphate hydrolases"/>
    <property type="match status" value="1"/>
</dbReference>
<evidence type="ECO:0000256" key="8">
    <source>
        <dbReference type="SAM" id="Phobius"/>
    </source>
</evidence>
<reference evidence="10 11" key="1">
    <citation type="submission" date="2016-07" db="EMBL/GenBank/DDBJ databases">
        <title>Pervasive Adenine N6-methylation of Active Genes in Fungi.</title>
        <authorList>
            <consortium name="DOE Joint Genome Institute"/>
            <person name="Mondo S.J."/>
            <person name="Dannebaum R.O."/>
            <person name="Kuo R.C."/>
            <person name="Labutti K."/>
            <person name="Haridas S."/>
            <person name="Kuo A."/>
            <person name="Salamov A."/>
            <person name="Ahrendt S.R."/>
            <person name="Lipzen A."/>
            <person name="Sullivan W."/>
            <person name="Andreopoulos W.B."/>
            <person name="Clum A."/>
            <person name="Lindquist E."/>
            <person name="Daum C."/>
            <person name="Ramamoorthy G.K."/>
            <person name="Gryganskyi A."/>
            <person name="Culley D."/>
            <person name="Magnuson J.K."/>
            <person name="James T.Y."/>
            <person name="O'Malley M.A."/>
            <person name="Stajich J.E."/>
            <person name="Spatafora J.W."/>
            <person name="Visel A."/>
            <person name="Grigoriev I.V."/>
        </authorList>
    </citation>
    <scope>NUCLEOTIDE SEQUENCE [LARGE SCALE GENOMIC DNA]</scope>
    <source>
        <strain evidence="10 11">JEL800</strain>
    </source>
</reference>
<evidence type="ECO:0000256" key="6">
    <source>
        <dbReference type="ARBA" id="ARBA00022989"/>
    </source>
</evidence>
<dbReference type="InterPro" id="IPR050352">
    <property type="entry name" value="ABCG_transporters"/>
</dbReference>
<evidence type="ECO:0000256" key="1">
    <source>
        <dbReference type="ARBA" id="ARBA00004141"/>
    </source>
</evidence>
<comment type="subcellular location">
    <subcellularLocation>
        <location evidence="1">Membrane</location>
        <topology evidence="1">Multi-pass membrane protein</topology>
    </subcellularLocation>
</comment>
<dbReference type="OrthoDB" id="66620at2759"/>
<dbReference type="GO" id="GO:0016887">
    <property type="term" value="F:ATP hydrolysis activity"/>
    <property type="evidence" value="ECO:0007669"/>
    <property type="project" value="InterPro"/>
</dbReference>
<dbReference type="InterPro" id="IPR043926">
    <property type="entry name" value="ABCG_dom"/>
</dbReference>
<dbReference type="PROSITE" id="PS00211">
    <property type="entry name" value="ABC_TRANSPORTER_1"/>
    <property type="match status" value="1"/>
</dbReference>
<dbReference type="GO" id="GO:0005524">
    <property type="term" value="F:ATP binding"/>
    <property type="evidence" value="ECO:0007669"/>
    <property type="project" value="UniProtKB-KW"/>
</dbReference>
<evidence type="ECO:0000313" key="11">
    <source>
        <dbReference type="Proteomes" id="UP000193642"/>
    </source>
</evidence>
<feature type="transmembrane region" description="Helical" evidence="8">
    <location>
        <begin position="654"/>
        <end position="679"/>
    </location>
</feature>
<keyword evidence="4" id="KW-0547">Nucleotide-binding</keyword>
<proteinExistence type="predicted"/>
<feature type="transmembrane region" description="Helical" evidence="8">
    <location>
        <begin position="183"/>
        <end position="203"/>
    </location>
</feature>
<dbReference type="Pfam" id="PF19055">
    <property type="entry name" value="ABC2_membrane_7"/>
    <property type="match status" value="2"/>
</dbReference>
<dbReference type="SMART" id="SM00382">
    <property type="entry name" value="AAA"/>
    <property type="match status" value="1"/>
</dbReference>
<dbReference type="FunFam" id="3.40.50.300:FF:000367">
    <property type="entry name" value="ABC transporter G family member 24"/>
    <property type="match status" value="1"/>
</dbReference>
<keyword evidence="11" id="KW-1185">Reference proteome</keyword>
<keyword evidence="6 8" id="KW-1133">Transmembrane helix</keyword>
<sequence>MSSISPLSLESFAAQYNITLPKKFPNPFNSEGRRARGKPWTLGKLPVAVPKELGAGFGCFQAPYVPVGFTLDITDNGTLPLTIENACKPGFFCPFLDINNPATYPVQCPPSGNCFYFRSIGFPCWEPQGVFEPMICPSGFYCPDYKTVTVCPPGHYCLTGQTAPTKCEFLSLCSAGTIIQQHYGFTIIVAIIDIILVVIYRVLRQREKQRIMKVEEDQENKKALTTEDIQRNISALTAGFHKGLDGRVSGSINAGKMTAIMGPSGAGKTTFMNVLMGKAARSAGTLKINGTVAELASFKKLIGYVPQDDTMIEELSVRENIRYSARVRLPNSWTNTEVEAHAEAILQALNLSHVADKRIGNVLERGISGGQRKRVNIGMELAAAPLSVFLDEPTSGLDSTAAMDAVNILHSISRLGLTIVAVVHQPRVEIFETFDDVLMIAPGGRTAYFGPVSGAKPYFESLGFYFGQPPIVTEITKKWKTYAKTLTTADGKVSNASIDSMNTLAKHRGASFIRQVGLSHNRYLAQQSRLVGGFVLECLNGLAAGAIMGVASFGGENLSAHLIAPYLGLSTASRAWFIAMYGMLVGIAISLAAAPAGVNVFSGEKAVYLREAEAGHSSTAYFIGKNISSIPRILFSSAHFFALYYLLAQPPIAIGIQFALLFLNFFGIYGMGMFISMFISQQNAPLIAVTIGLISEVLCGFGPSLANATADGYVFILNIGLNRWAAEAQFWEWAKPYDSVFDEYLLSYSFGYQKGNTVKNMIIMFALGLAYRLIAKYYVPA</sequence>
<dbReference type="PANTHER" id="PTHR48041">
    <property type="entry name" value="ABC TRANSPORTER G FAMILY MEMBER 28"/>
    <property type="match status" value="1"/>
</dbReference>
<dbReference type="InterPro" id="IPR003593">
    <property type="entry name" value="AAA+_ATPase"/>
</dbReference>
<dbReference type="InterPro" id="IPR017871">
    <property type="entry name" value="ABC_transporter-like_CS"/>
</dbReference>
<dbReference type="PANTHER" id="PTHR48041:SF91">
    <property type="entry name" value="ABC TRANSPORTER G FAMILY MEMBER 28"/>
    <property type="match status" value="1"/>
</dbReference>
<dbReference type="PROSITE" id="PS50893">
    <property type="entry name" value="ABC_TRANSPORTER_2"/>
    <property type="match status" value="1"/>
</dbReference>
<evidence type="ECO:0000256" key="4">
    <source>
        <dbReference type="ARBA" id="ARBA00022741"/>
    </source>
</evidence>
<dbReference type="GO" id="GO:0140359">
    <property type="term" value="F:ABC-type transporter activity"/>
    <property type="evidence" value="ECO:0007669"/>
    <property type="project" value="InterPro"/>
</dbReference>
<keyword evidence="2" id="KW-0813">Transport</keyword>
<gene>
    <name evidence="10" type="ORF">BCR33DRAFT_781479</name>
</gene>
<evidence type="ECO:0000256" key="2">
    <source>
        <dbReference type="ARBA" id="ARBA00022448"/>
    </source>
</evidence>
<dbReference type="AlphaFoldDB" id="A0A1Y2CSX5"/>
<dbReference type="InterPro" id="IPR027417">
    <property type="entry name" value="P-loop_NTPase"/>
</dbReference>
<feature type="transmembrane region" description="Helical" evidence="8">
    <location>
        <begin position="530"/>
        <end position="555"/>
    </location>
</feature>
<protein>
    <recommendedName>
        <fullName evidence="9">ABC transporter domain-containing protein</fullName>
    </recommendedName>
</protein>
<dbReference type="Proteomes" id="UP000193642">
    <property type="component" value="Unassembled WGS sequence"/>
</dbReference>
<evidence type="ECO:0000256" key="3">
    <source>
        <dbReference type="ARBA" id="ARBA00022692"/>
    </source>
</evidence>
<evidence type="ECO:0000259" key="9">
    <source>
        <dbReference type="PROSITE" id="PS50893"/>
    </source>
</evidence>
<name>A0A1Y2CSX5_9FUNG</name>
<feature type="domain" description="ABC transporter" evidence="9">
    <location>
        <begin position="224"/>
        <end position="467"/>
    </location>
</feature>
<feature type="transmembrane region" description="Helical" evidence="8">
    <location>
        <begin position="761"/>
        <end position="779"/>
    </location>
</feature>
<dbReference type="STRING" id="329046.A0A1Y2CSX5"/>
<accession>A0A1Y2CSX5</accession>
<keyword evidence="5" id="KW-0067">ATP-binding</keyword>
<feature type="transmembrane region" description="Helical" evidence="8">
    <location>
        <begin position="575"/>
        <end position="601"/>
    </location>
</feature>
<dbReference type="InterPro" id="IPR003439">
    <property type="entry name" value="ABC_transporter-like_ATP-bd"/>
</dbReference>
<dbReference type="EMBL" id="MCGO01000008">
    <property type="protein sequence ID" value="ORY49964.1"/>
    <property type="molecule type" value="Genomic_DNA"/>
</dbReference>
<keyword evidence="7 8" id="KW-0472">Membrane</keyword>
<organism evidence="10 11">
    <name type="scientific">Rhizoclosmatium globosum</name>
    <dbReference type="NCBI Taxonomy" id="329046"/>
    <lineage>
        <taxon>Eukaryota</taxon>
        <taxon>Fungi</taxon>
        <taxon>Fungi incertae sedis</taxon>
        <taxon>Chytridiomycota</taxon>
        <taxon>Chytridiomycota incertae sedis</taxon>
        <taxon>Chytridiomycetes</taxon>
        <taxon>Chytridiales</taxon>
        <taxon>Chytriomycetaceae</taxon>
        <taxon>Rhizoclosmatium</taxon>
    </lineage>
</organism>
<dbReference type="Pfam" id="PF00005">
    <property type="entry name" value="ABC_tran"/>
    <property type="match status" value="1"/>
</dbReference>
<feature type="transmembrane region" description="Helical" evidence="8">
    <location>
        <begin position="630"/>
        <end position="648"/>
    </location>
</feature>
<comment type="caution">
    <text evidence="10">The sequence shown here is derived from an EMBL/GenBank/DDBJ whole genome shotgun (WGS) entry which is preliminary data.</text>
</comment>
<dbReference type="Gene3D" id="3.40.50.300">
    <property type="entry name" value="P-loop containing nucleotide triphosphate hydrolases"/>
    <property type="match status" value="1"/>
</dbReference>
<evidence type="ECO:0000256" key="7">
    <source>
        <dbReference type="ARBA" id="ARBA00023136"/>
    </source>
</evidence>
<evidence type="ECO:0000313" key="10">
    <source>
        <dbReference type="EMBL" id="ORY49964.1"/>
    </source>
</evidence>
<evidence type="ECO:0000256" key="5">
    <source>
        <dbReference type="ARBA" id="ARBA00022840"/>
    </source>
</evidence>